<dbReference type="SUPFAM" id="SSF48452">
    <property type="entry name" value="TPR-like"/>
    <property type="match status" value="2"/>
</dbReference>
<organism evidence="5 6">
    <name type="scientific">Hydrobacter penzbergensis</name>
    <dbReference type="NCBI Taxonomy" id="1235997"/>
    <lineage>
        <taxon>Bacteria</taxon>
        <taxon>Pseudomonadati</taxon>
        <taxon>Bacteroidota</taxon>
        <taxon>Chitinophagia</taxon>
        <taxon>Chitinophagales</taxon>
        <taxon>Chitinophagaceae</taxon>
        <taxon>Hydrobacter</taxon>
    </lineage>
</organism>
<dbReference type="SMART" id="SM00028">
    <property type="entry name" value="TPR"/>
    <property type="match status" value="10"/>
</dbReference>
<evidence type="ECO:0000313" key="6">
    <source>
        <dbReference type="Proteomes" id="UP000198711"/>
    </source>
</evidence>
<dbReference type="RefSeq" id="WP_092727007.1">
    <property type="nucleotide sequence ID" value="NZ_FNNO01000024.1"/>
</dbReference>
<dbReference type="PROSITE" id="PS50005">
    <property type="entry name" value="TPR"/>
    <property type="match status" value="3"/>
</dbReference>
<dbReference type="PROSITE" id="PS50293">
    <property type="entry name" value="TPR_REGION"/>
    <property type="match status" value="1"/>
</dbReference>
<dbReference type="AlphaFoldDB" id="A0A8X8IKQ6"/>
<evidence type="ECO:0000313" key="5">
    <source>
        <dbReference type="EMBL" id="SDX66638.1"/>
    </source>
</evidence>
<gene>
    <name evidence="5" type="ORF">SAMN05444410_12413</name>
</gene>
<dbReference type="Proteomes" id="UP000198711">
    <property type="component" value="Unassembled WGS sequence"/>
</dbReference>
<sequence length="473" mass="55559">MRENPYREDREELKELLRQYQNLKQGRSHSFLEEEAFERIIDYFDDKDNLPEALEAAEAGLEQFPYSSQLMIKKADLLLATRKYREALDVLEMAELYDSSDINLYILKTDAYLALDQQAKAVELLESALRLFEGEERLDLLFELADVYDDYEEFDKVFDCLKLILEEEPNNEEALYKICFWTDFTGRNEESIRLHQQIIEDYPFSELAWFNLAAAYQGLKLYEKAIDAYQYAVAIDEKFDYAYRNMGDAYLRLRKYKEAIEVLEKVLELTRPEDVIYEAIGHCYHRMGNYAQARFHYKKAVHLNPDDSKLHYKIAVTYMLEQQWQSAVKQLENAMRIHRSVPEYNLAMGECKMNLNQFKDAIQYFGAVVRYKTKNVAGWEALIRCLIKAEFYDEAMEQCMAASKATEGKPVFLFYHSAVLFIMGKSKEALVKLETAMEKAPRLLKKFVEINPSILQNNHVVDIVARYKKGKKI</sequence>
<keyword evidence="2 3" id="KW-0802">TPR repeat</keyword>
<feature type="domain" description="Tetratricopeptide repeat protein 21A/21B C-terminal ARM" evidence="4">
    <location>
        <begin position="224"/>
        <end position="338"/>
    </location>
</feature>
<dbReference type="Pfam" id="PF13432">
    <property type="entry name" value="TPR_16"/>
    <property type="match status" value="1"/>
</dbReference>
<proteinExistence type="predicted"/>
<evidence type="ECO:0000259" key="4">
    <source>
        <dbReference type="Pfam" id="PF25063"/>
    </source>
</evidence>
<dbReference type="InterPro" id="IPR011990">
    <property type="entry name" value="TPR-like_helical_dom_sf"/>
</dbReference>
<reference evidence="5 6" key="1">
    <citation type="submission" date="2016-10" db="EMBL/GenBank/DDBJ databases">
        <authorList>
            <person name="Varghese N."/>
            <person name="Submissions S."/>
        </authorList>
    </citation>
    <scope>NUCLEOTIDE SEQUENCE [LARGE SCALE GENOMIC DNA]</scope>
    <source>
        <strain evidence="5 6">DSM 25353</strain>
    </source>
</reference>
<dbReference type="PANTHER" id="PTHR44943:SF8">
    <property type="entry name" value="TPR REPEAT-CONTAINING PROTEIN MJ0263"/>
    <property type="match status" value="1"/>
</dbReference>
<feature type="repeat" description="TPR" evidence="3">
    <location>
        <begin position="274"/>
        <end position="307"/>
    </location>
</feature>
<evidence type="ECO:0000256" key="2">
    <source>
        <dbReference type="ARBA" id="ARBA00022803"/>
    </source>
</evidence>
<accession>A0A8X8IKQ6</accession>
<dbReference type="InterPro" id="IPR051685">
    <property type="entry name" value="Ycf3/AcsC/BcsC/TPR_MFPF"/>
</dbReference>
<name>A0A8X8IKQ6_9BACT</name>
<dbReference type="Pfam" id="PF25063">
    <property type="entry name" value="ARM_TT21_C"/>
    <property type="match status" value="1"/>
</dbReference>
<feature type="repeat" description="TPR" evidence="3">
    <location>
        <begin position="206"/>
        <end position="239"/>
    </location>
</feature>
<protein>
    <submittedName>
        <fullName evidence="5">Tetratricopeptide repeat-containing protein</fullName>
    </submittedName>
</protein>
<keyword evidence="1" id="KW-0677">Repeat</keyword>
<evidence type="ECO:0000256" key="3">
    <source>
        <dbReference type="PROSITE-ProRule" id="PRU00339"/>
    </source>
</evidence>
<dbReference type="PANTHER" id="PTHR44943">
    <property type="entry name" value="CELLULOSE SYNTHASE OPERON PROTEIN C"/>
    <property type="match status" value="1"/>
</dbReference>
<evidence type="ECO:0000256" key="1">
    <source>
        <dbReference type="ARBA" id="ARBA00022737"/>
    </source>
</evidence>
<keyword evidence="6" id="KW-1185">Reference proteome</keyword>
<comment type="caution">
    <text evidence="5">The sequence shown here is derived from an EMBL/GenBank/DDBJ whole genome shotgun (WGS) entry which is preliminary data.</text>
</comment>
<dbReference type="Gene3D" id="1.25.40.10">
    <property type="entry name" value="Tetratricopeptide repeat domain"/>
    <property type="match status" value="4"/>
</dbReference>
<dbReference type="InterPro" id="IPR056834">
    <property type="entry name" value="ARM_TT21_C"/>
</dbReference>
<dbReference type="InterPro" id="IPR019734">
    <property type="entry name" value="TPR_rpt"/>
</dbReference>
<dbReference type="EMBL" id="FNNO01000024">
    <property type="protein sequence ID" value="SDX66638.1"/>
    <property type="molecule type" value="Genomic_DNA"/>
</dbReference>
<feature type="repeat" description="TPR" evidence="3">
    <location>
        <begin position="240"/>
        <end position="273"/>
    </location>
</feature>